<keyword evidence="7" id="KW-0119">Carbohydrate metabolism</keyword>
<evidence type="ECO:0000313" key="12">
    <source>
        <dbReference type="Ensembl" id="ENSCPGP00000011603.1"/>
    </source>
</evidence>
<dbReference type="PANTHER" id="PTHR23429">
    <property type="entry name" value="GLUCOSE-6-PHOSPHATE 1-DEHYDROGENASE G6PD"/>
    <property type="match status" value="1"/>
</dbReference>
<dbReference type="InterPro" id="IPR022675">
    <property type="entry name" value="G6P_DH_C"/>
</dbReference>
<dbReference type="SUPFAM" id="SSF55347">
    <property type="entry name" value="Glyceraldehyde-3-phosphate dehydrogenase-like, C-terminal domain"/>
    <property type="match status" value="1"/>
</dbReference>
<dbReference type="GO" id="GO:0009051">
    <property type="term" value="P:pentose-phosphate shunt, oxidative branch"/>
    <property type="evidence" value="ECO:0007669"/>
    <property type="project" value="TreeGrafter"/>
</dbReference>
<evidence type="ECO:0000259" key="11">
    <source>
        <dbReference type="Pfam" id="PF02781"/>
    </source>
</evidence>
<evidence type="ECO:0000256" key="9">
    <source>
        <dbReference type="SAM" id="MobiDB-lite"/>
    </source>
</evidence>
<comment type="similarity">
    <text evidence="2">Belongs to the glucose-6-phosphate dehydrogenase family.</text>
</comment>
<comment type="catalytic activity">
    <reaction evidence="8">
        <text>D-glucose 6-phosphate + NADP(+) = 6-phospho-D-glucono-1,5-lactone + NADPH + H(+)</text>
        <dbReference type="Rhea" id="RHEA:15841"/>
        <dbReference type="ChEBI" id="CHEBI:15378"/>
        <dbReference type="ChEBI" id="CHEBI:57783"/>
        <dbReference type="ChEBI" id="CHEBI:57955"/>
        <dbReference type="ChEBI" id="CHEBI:58349"/>
        <dbReference type="ChEBI" id="CHEBI:61548"/>
        <dbReference type="EC" id="1.1.1.49"/>
    </reaction>
    <physiologicalReaction direction="left-to-right" evidence="8">
        <dbReference type="Rhea" id="RHEA:15842"/>
    </physiologicalReaction>
</comment>
<dbReference type="Pfam" id="PF02781">
    <property type="entry name" value="G6PD_C"/>
    <property type="match status" value="1"/>
</dbReference>
<dbReference type="InterPro" id="IPR001282">
    <property type="entry name" value="G6P_DH"/>
</dbReference>
<feature type="compositionally biased region" description="Basic and acidic residues" evidence="9">
    <location>
        <begin position="374"/>
        <end position="407"/>
    </location>
</feature>
<keyword evidence="13" id="KW-1185">Reference proteome</keyword>
<sequence>TLPFSPQIPQGDLAKKKIYPTIWWLFRDGLLPDDTQVVGFARSPLTLEQLRQRLLPHLKVPQMTPHGPKMTPKGGWWHLGGVGDLHGGIWEGLGIFKEGVVCPPPRWNRVIVEKPFGRDLASSTALSDHLGGLFREEQIYRIDHYLGKEMVQNLMVLRFGNRIFGPIWNRDNVACVIVTFKEPFGTEGRGGYFDDFGIIRDVMQNHLLQMLALVAMEKPASTDPDDVRDEKVKVLKCIGPVERDDVVLGQYVGNPEGPPEAQKGYLDDPTVPPGSTTATFAAAILRVANERWDGVPFVLRCGKALNERKAEVRLQFREVPGDIFGRQCKRNELVVRVQPDEAVYTKLMTKKPGMFFNPEESELDLTYGNRYKVGRGDPKLGQERPKTGAGEPKDGGGDSRIGQERPKTGMGVETPKWVKKDPK</sequence>
<evidence type="ECO:0000259" key="10">
    <source>
        <dbReference type="Pfam" id="PF00479"/>
    </source>
</evidence>
<reference evidence="12" key="1">
    <citation type="submission" date="2025-08" db="UniProtKB">
        <authorList>
            <consortium name="Ensembl"/>
        </authorList>
    </citation>
    <scope>IDENTIFICATION</scope>
</reference>
<evidence type="ECO:0000313" key="13">
    <source>
        <dbReference type="Proteomes" id="UP000694419"/>
    </source>
</evidence>
<dbReference type="PIRSF" id="PIRSF000110">
    <property type="entry name" value="G6PD"/>
    <property type="match status" value="1"/>
</dbReference>
<keyword evidence="5" id="KW-0521">NADP</keyword>
<dbReference type="SUPFAM" id="SSF51735">
    <property type="entry name" value="NAD(P)-binding Rossmann-fold domains"/>
    <property type="match status" value="1"/>
</dbReference>
<keyword evidence="4" id="KW-0313">Glucose metabolism</keyword>
<dbReference type="Proteomes" id="UP000694419">
    <property type="component" value="Unplaced"/>
</dbReference>
<evidence type="ECO:0000256" key="6">
    <source>
        <dbReference type="ARBA" id="ARBA00023002"/>
    </source>
</evidence>
<dbReference type="Ensembl" id="ENSCPGT00000012718.1">
    <property type="protein sequence ID" value="ENSCPGP00000011603.1"/>
    <property type="gene ID" value="ENSCPGG00000008085.1"/>
</dbReference>
<accession>A0A8C3JQ96</accession>
<dbReference type="InterPro" id="IPR019796">
    <property type="entry name" value="G6P_DH_AS"/>
</dbReference>
<evidence type="ECO:0000256" key="7">
    <source>
        <dbReference type="ARBA" id="ARBA00023277"/>
    </source>
</evidence>
<dbReference type="InterPro" id="IPR022674">
    <property type="entry name" value="G6P_DH_NAD-bd"/>
</dbReference>
<dbReference type="Gene3D" id="3.30.360.10">
    <property type="entry name" value="Dihydrodipicolinate Reductase, domain 2"/>
    <property type="match status" value="1"/>
</dbReference>
<dbReference type="PROSITE" id="PS00069">
    <property type="entry name" value="G6P_DEHYDROGENASE"/>
    <property type="match status" value="1"/>
</dbReference>
<dbReference type="GO" id="GO:0005829">
    <property type="term" value="C:cytosol"/>
    <property type="evidence" value="ECO:0007669"/>
    <property type="project" value="TreeGrafter"/>
</dbReference>
<feature type="domain" description="Glucose-6-phosphate dehydrogenase NAD-binding" evidence="10">
    <location>
        <begin position="105"/>
        <end position="153"/>
    </location>
</feature>
<dbReference type="Pfam" id="PF00479">
    <property type="entry name" value="G6PD_N"/>
    <property type="match status" value="2"/>
</dbReference>
<evidence type="ECO:0000256" key="1">
    <source>
        <dbReference type="ARBA" id="ARBA00004937"/>
    </source>
</evidence>
<feature type="domain" description="Glucose-6-phosphate dehydrogenase NAD-binding" evidence="10">
    <location>
        <begin position="10"/>
        <end position="60"/>
    </location>
</feature>
<evidence type="ECO:0000256" key="3">
    <source>
        <dbReference type="ARBA" id="ARBA00013019"/>
    </source>
</evidence>
<proteinExistence type="inferred from homology"/>
<keyword evidence="6" id="KW-0560">Oxidoreductase</keyword>
<dbReference type="GO" id="GO:0004345">
    <property type="term" value="F:glucose-6-phosphate dehydrogenase activity"/>
    <property type="evidence" value="ECO:0007669"/>
    <property type="project" value="UniProtKB-EC"/>
</dbReference>
<feature type="domain" description="Glucose-6-phosphate dehydrogenase C-terminal" evidence="11">
    <location>
        <begin position="155"/>
        <end position="372"/>
    </location>
</feature>
<dbReference type="GO" id="GO:0006006">
    <property type="term" value="P:glucose metabolic process"/>
    <property type="evidence" value="ECO:0007669"/>
    <property type="project" value="UniProtKB-KW"/>
</dbReference>
<dbReference type="AlphaFoldDB" id="A0A8C3JQ96"/>
<dbReference type="GO" id="GO:0050661">
    <property type="term" value="F:NADP binding"/>
    <property type="evidence" value="ECO:0007669"/>
    <property type="project" value="InterPro"/>
</dbReference>
<dbReference type="Gene3D" id="3.40.50.720">
    <property type="entry name" value="NAD(P)-binding Rossmann-like Domain"/>
    <property type="match status" value="2"/>
</dbReference>
<organism evidence="12 13">
    <name type="scientific">Calidris pygmaea</name>
    <name type="common">Spoon-billed sandpiper</name>
    <dbReference type="NCBI Taxonomy" id="425635"/>
    <lineage>
        <taxon>Eukaryota</taxon>
        <taxon>Metazoa</taxon>
        <taxon>Chordata</taxon>
        <taxon>Craniata</taxon>
        <taxon>Vertebrata</taxon>
        <taxon>Euteleostomi</taxon>
        <taxon>Archelosauria</taxon>
        <taxon>Archosauria</taxon>
        <taxon>Dinosauria</taxon>
        <taxon>Saurischia</taxon>
        <taxon>Theropoda</taxon>
        <taxon>Coelurosauria</taxon>
        <taxon>Aves</taxon>
        <taxon>Neognathae</taxon>
        <taxon>Neoaves</taxon>
        <taxon>Charadriiformes</taxon>
        <taxon>Scolopacidae</taxon>
        <taxon>Calidris</taxon>
    </lineage>
</organism>
<comment type="pathway">
    <text evidence="1">Carbohydrate degradation; pentose phosphate pathway; D-ribulose 5-phosphate from D-glucose 6-phosphate (oxidative stage): step 1/3.</text>
</comment>
<dbReference type="EC" id="1.1.1.49" evidence="3"/>
<evidence type="ECO:0000256" key="2">
    <source>
        <dbReference type="ARBA" id="ARBA00009975"/>
    </source>
</evidence>
<feature type="region of interest" description="Disordered" evidence="9">
    <location>
        <begin position="368"/>
        <end position="423"/>
    </location>
</feature>
<dbReference type="HAMAP" id="MF_00966">
    <property type="entry name" value="G6PD"/>
    <property type="match status" value="1"/>
</dbReference>
<dbReference type="PRINTS" id="PR00079">
    <property type="entry name" value="G6PDHDRGNASE"/>
</dbReference>
<evidence type="ECO:0000256" key="5">
    <source>
        <dbReference type="ARBA" id="ARBA00022857"/>
    </source>
</evidence>
<dbReference type="InterPro" id="IPR036291">
    <property type="entry name" value="NAD(P)-bd_dom_sf"/>
</dbReference>
<protein>
    <recommendedName>
        <fullName evidence="3">glucose-6-phosphate dehydrogenase (NADP(+))</fullName>
        <ecNumber evidence="3">1.1.1.49</ecNumber>
    </recommendedName>
</protein>
<evidence type="ECO:0000256" key="4">
    <source>
        <dbReference type="ARBA" id="ARBA00022526"/>
    </source>
</evidence>
<name>A0A8C3JQ96_9CHAR</name>
<dbReference type="UniPathway" id="UPA00115"/>
<reference evidence="12" key="2">
    <citation type="submission" date="2025-09" db="UniProtKB">
        <authorList>
            <consortium name="Ensembl"/>
        </authorList>
    </citation>
    <scope>IDENTIFICATION</scope>
</reference>
<evidence type="ECO:0000256" key="8">
    <source>
        <dbReference type="ARBA" id="ARBA00047696"/>
    </source>
</evidence>
<dbReference type="PANTHER" id="PTHR23429:SF0">
    <property type="entry name" value="GLUCOSE-6-PHOSPHATE 1-DEHYDROGENASE"/>
    <property type="match status" value="1"/>
</dbReference>